<sequence>MRLIQVVLLLVALFATVVAKTKEDRLGTIEGDTIVFSTTPNGADVASVNGGTIVFKTTPNEGNPGGKVTVTTYNDDGIWARIKKWWKKLISREERLGYADARSTGVVSHLATTNNGGTGGIVSRVATGGTVAINDNNKGGGTVTVTVYNNNGLFERVKRWWQRIIARVTGGTTQRLRQRV</sequence>
<reference evidence="3" key="1">
    <citation type="submission" date="2017-03" db="EMBL/GenBank/DDBJ databases">
        <title>Phytopthora megakarya and P. palmivora, two closely related causual agents of cacao black pod achieved similar genome size and gene model numbers by different mechanisms.</title>
        <authorList>
            <person name="Ali S."/>
            <person name="Shao J."/>
            <person name="Larry D.J."/>
            <person name="Kronmiller B."/>
            <person name="Shen D."/>
            <person name="Strem M.D."/>
            <person name="Melnick R.L."/>
            <person name="Guiltinan M.J."/>
            <person name="Tyler B.M."/>
            <person name="Meinhardt L.W."/>
            <person name="Bailey B.A."/>
        </authorList>
    </citation>
    <scope>NUCLEOTIDE SEQUENCE [LARGE SCALE GENOMIC DNA]</scope>
    <source>
        <strain evidence="3">zdho120</strain>
    </source>
</reference>
<dbReference type="OrthoDB" id="125824at2759"/>
<evidence type="ECO:0000313" key="2">
    <source>
        <dbReference type="EMBL" id="OWZ12311.1"/>
    </source>
</evidence>
<organism evidence="2 3">
    <name type="scientific">Phytophthora megakarya</name>
    <dbReference type="NCBI Taxonomy" id="4795"/>
    <lineage>
        <taxon>Eukaryota</taxon>
        <taxon>Sar</taxon>
        <taxon>Stramenopiles</taxon>
        <taxon>Oomycota</taxon>
        <taxon>Peronosporomycetes</taxon>
        <taxon>Peronosporales</taxon>
        <taxon>Peronosporaceae</taxon>
        <taxon>Phytophthora</taxon>
    </lineage>
</organism>
<name>A0A225W3H7_9STRA</name>
<comment type="caution">
    <text evidence="2">The sequence shown here is derived from an EMBL/GenBank/DDBJ whole genome shotgun (WGS) entry which is preliminary data.</text>
</comment>
<keyword evidence="1" id="KW-0732">Signal</keyword>
<dbReference type="AlphaFoldDB" id="A0A225W3H7"/>
<proteinExistence type="predicted"/>
<accession>A0A225W3H7</accession>
<feature type="chain" id="PRO_5011991028" description="RxLR effector protein" evidence="1">
    <location>
        <begin position="20"/>
        <end position="180"/>
    </location>
</feature>
<keyword evidence="3" id="KW-1185">Reference proteome</keyword>
<evidence type="ECO:0000313" key="3">
    <source>
        <dbReference type="Proteomes" id="UP000198211"/>
    </source>
</evidence>
<evidence type="ECO:0000256" key="1">
    <source>
        <dbReference type="SAM" id="SignalP"/>
    </source>
</evidence>
<protein>
    <recommendedName>
        <fullName evidence="4">RxLR effector protein</fullName>
    </recommendedName>
</protein>
<gene>
    <name evidence="2" type="ORF">PHMEG_00014557</name>
</gene>
<evidence type="ECO:0008006" key="4">
    <source>
        <dbReference type="Google" id="ProtNLM"/>
    </source>
</evidence>
<feature type="signal peptide" evidence="1">
    <location>
        <begin position="1"/>
        <end position="19"/>
    </location>
</feature>
<dbReference type="Proteomes" id="UP000198211">
    <property type="component" value="Unassembled WGS sequence"/>
</dbReference>
<dbReference type="EMBL" id="NBNE01001885">
    <property type="protein sequence ID" value="OWZ12311.1"/>
    <property type="molecule type" value="Genomic_DNA"/>
</dbReference>